<dbReference type="OrthoDB" id="6020335at2759"/>
<dbReference type="Gene3D" id="3.40.50.300">
    <property type="entry name" value="P-loop containing nucleotide triphosphate hydrolases"/>
    <property type="match status" value="2"/>
</dbReference>
<keyword evidence="4" id="KW-0238">DNA-binding</keyword>
<evidence type="ECO:0000256" key="2">
    <source>
        <dbReference type="ARBA" id="ARBA00022801"/>
    </source>
</evidence>
<organism evidence="8 9">
    <name type="scientific">Paramuricea clavata</name>
    <name type="common">Red gorgonian</name>
    <name type="synonym">Violescent sea-whip</name>
    <dbReference type="NCBI Taxonomy" id="317549"/>
    <lineage>
        <taxon>Eukaryota</taxon>
        <taxon>Metazoa</taxon>
        <taxon>Cnidaria</taxon>
        <taxon>Anthozoa</taxon>
        <taxon>Octocorallia</taxon>
        <taxon>Malacalcyonacea</taxon>
        <taxon>Plexauridae</taxon>
        <taxon>Paramuricea</taxon>
    </lineage>
</organism>
<keyword evidence="3 8" id="KW-0067">ATP-binding</keyword>
<dbReference type="InterPro" id="IPR004589">
    <property type="entry name" value="DNA_helicase_ATP-dep_RecQ"/>
</dbReference>
<evidence type="ECO:0000313" key="8">
    <source>
        <dbReference type="EMBL" id="CAB4034917.1"/>
    </source>
</evidence>
<gene>
    <name evidence="8" type="ORF">PACLA_8A051205</name>
</gene>
<evidence type="ECO:0000256" key="5">
    <source>
        <dbReference type="ARBA" id="ARBA00023235"/>
    </source>
</evidence>
<dbReference type="GO" id="GO:0005524">
    <property type="term" value="F:ATP binding"/>
    <property type="evidence" value="ECO:0007669"/>
    <property type="project" value="InterPro"/>
</dbReference>
<dbReference type="GO" id="GO:0000724">
    <property type="term" value="P:double-strand break repair via homologous recombination"/>
    <property type="evidence" value="ECO:0007669"/>
    <property type="project" value="TreeGrafter"/>
</dbReference>
<reference evidence="8" key="1">
    <citation type="submission" date="2020-04" db="EMBL/GenBank/DDBJ databases">
        <authorList>
            <person name="Alioto T."/>
            <person name="Alioto T."/>
            <person name="Gomez Garrido J."/>
        </authorList>
    </citation>
    <scope>NUCLEOTIDE SEQUENCE</scope>
    <source>
        <strain evidence="8">A484AB</strain>
    </source>
</reference>
<evidence type="ECO:0000256" key="1">
    <source>
        <dbReference type="ARBA" id="ARBA00005446"/>
    </source>
</evidence>
<comment type="caution">
    <text evidence="8">The sequence shown here is derived from an EMBL/GenBank/DDBJ whole genome shotgun (WGS) entry which is preliminary data.</text>
</comment>
<dbReference type="GO" id="GO:0043138">
    <property type="term" value="F:3'-5' DNA helicase activity"/>
    <property type="evidence" value="ECO:0007669"/>
    <property type="project" value="TreeGrafter"/>
</dbReference>
<keyword evidence="3 8" id="KW-0547">Nucleotide-binding</keyword>
<dbReference type="InterPro" id="IPR014001">
    <property type="entry name" value="Helicase_ATP-bd"/>
</dbReference>
<dbReference type="SMART" id="SM00487">
    <property type="entry name" value="DEXDc"/>
    <property type="match status" value="1"/>
</dbReference>
<keyword evidence="6" id="KW-0539">Nucleus</keyword>
<feature type="domain" description="Helicase ATP-binding" evidence="7">
    <location>
        <begin position="55"/>
        <end position="227"/>
    </location>
</feature>
<keyword evidence="9" id="KW-1185">Reference proteome</keyword>
<evidence type="ECO:0000256" key="6">
    <source>
        <dbReference type="ARBA" id="ARBA00023242"/>
    </source>
</evidence>
<dbReference type="PANTHER" id="PTHR13710">
    <property type="entry name" value="DNA HELICASE RECQ FAMILY MEMBER"/>
    <property type="match status" value="1"/>
</dbReference>
<keyword evidence="3 8" id="KW-0347">Helicase</keyword>
<comment type="similarity">
    <text evidence="1">Belongs to the helicase family. RecQ subfamily.</text>
</comment>
<feature type="non-terminal residue" evidence="8">
    <location>
        <position position="1"/>
    </location>
</feature>
<sequence>HIHSTPALTAPLPFGNVEEQFGSLDLIAASNDSKLSVLKTIFGHDSFRGKQVEAINAILEGKNCLIVMPTGGGKSVCYSVPAIVSGGVTVVICPLLSLLMDQVNMLRSKELNVCYLNSSVPQSDRDVIVHNMLSEAPDYNFVFLTPETATSSDIVDVLSKMKSNGTLTYIVIDECHCIDMWGFDFRPAYGNLGMLASLNCQVIALTATCTPRTEEIILSSLNLTSATTIRQTCDRRNISLIVKPKKGDEKEQATNMIVNEHNGQCGIVYCTERATTLDISYCLQTKGVNATYFNGALDPYKKKAKVSYL</sequence>
<dbReference type="InterPro" id="IPR011545">
    <property type="entry name" value="DEAD/DEAH_box_helicase_dom"/>
</dbReference>
<dbReference type="CDD" id="cd17920">
    <property type="entry name" value="DEXHc_RecQ"/>
    <property type="match status" value="1"/>
</dbReference>
<evidence type="ECO:0000256" key="3">
    <source>
        <dbReference type="ARBA" id="ARBA00022806"/>
    </source>
</evidence>
<proteinExistence type="inferred from homology"/>
<dbReference type="NCBIfam" id="TIGR00614">
    <property type="entry name" value="recQ_fam"/>
    <property type="match status" value="1"/>
</dbReference>
<name>A0A7D9JTP4_PARCT</name>
<dbReference type="SUPFAM" id="SSF52540">
    <property type="entry name" value="P-loop containing nucleoside triphosphate hydrolases"/>
    <property type="match status" value="2"/>
</dbReference>
<evidence type="ECO:0000313" key="9">
    <source>
        <dbReference type="Proteomes" id="UP001152795"/>
    </source>
</evidence>
<dbReference type="Proteomes" id="UP001152795">
    <property type="component" value="Unassembled WGS sequence"/>
</dbReference>
<dbReference type="GO" id="GO:0005694">
    <property type="term" value="C:chromosome"/>
    <property type="evidence" value="ECO:0007669"/>
    <property type="project" value="TreeGrafter"/>
</dbReference>
<dbReference type="Pfam" id="PF00270">
    <property type="entry name" value="DEAD"/>
    <property type="match status" value="1"/>
</dbReference>
<evidence type="ECO:0000256" key="4">
    <source>
        <dbReference type="ARBA" id="ARBA00023125"/>
    </source>
</evidence>
<dbReference type="PROSITE" id="PS51192">
    <property type="entry name" value="HELICASE_ATP_BIND_1"/>
    <property type="match status" value="1"/>
</dbReference>
<dbReference type="InterPro" id="IPR027417">
    <property type="entry name" value="P-loop_NTPase"/>
</dbReference>
<dbReference type="GO" id="GO:0009378">
    <property type="term" value="F:four-way junction helicase activity"/>
    <property type="evidence" value="ECO:0007669"/>
    <property type="project" value="TreeGrafter"/>
</dbReference>
<evidence type="ECO:0000259" key="7">
    <source>
        <dbReference type="PROSITE" id="PS51192"/>
    </source>
</evidence>
<protein>
    <submittedName>
        <fullName evidence="8">DNA helicase</fullName>
    </submittedName>
</protein>
<dbReference type="GO" id="GO:0003677">
    <property type="term" value="F:DNA binding"/>
    <property type="evidence" value="ECO:0007669"/>
    <property type="project" value="UniProtKB-KW"/>
</dbReference>
<keyword evidence="5" id="KW-0413">Isomerase</keyword>
<dbReference type="AlphaFoldDB" id="A0A7D9JTP4"/>
<accession>A0A7D9JTP4</accession>
<keyword evidence="2" id="KW-0378">Hydrolase</keyword>
<dbReference type="GO" id="GO:0005737">
    <property type="term" value="C:cytoplasm"/>
    <property type="evidence" value="ECO:0007669"/>
    <property type="project" value="TreeGrafter"/>
</dbReference>
<dbReference type="EMBL" id="CACRXK020020533">
    <property type="protein sequence ID" value="CAB4034917.1"/>
    <property type="molecule type" value="Genomic_DNA"/>
</dbReference>
<dbReference type="GO" id="GO:0016787">
    <property type="term" value="F:hydrolase activity"/>
    <property type="evidence" value="ECO:0007669"/>
    <property type="project" value="UniProtKB-KW"/>
</dbReference>
<dbReference type="PANTHER" id="PTHR13710:SF153">
    <property type="entry name" value="RECQ-LIKE DNA HELICASE BLM"/>
    <property type="match status" value="1"/>
</dbReference>
<dbReference type="GO" id="GO:0005634">
    <property type="term" value="C:nucleus"/>
    <property type="evidence" value="ECO:0007669"/>
    <property type="project" value="TreeGrafter"/>
</dbReference>